<name>A0A0R0CYL1_9GAMM</name>
<dbReference type="PATRIC" id="fig|344882.3.peg.1989"/>
<evidence type="ECO:0000313" key="2">
    <source>
        <dbReference type="EMBL" id="KRG70884.1"/>
    </source>
</evidence>
<dbReference type="RefSeq" id="WP_057657204.1">
    <property type="nucleotide sequence ID" value="NZ_LDJL01000004.1"/>
</dbReference>
<evidence type="ECO:0000313" key="3">
    <source>
        <dbReference type="Proteomes" id="UP000052052"/>
    </source>
</evidence>
<accession>A0A0R0CYL1</accession>
<feature type="transmembrane region" description="Helical" evidence="1">
    <location>
        <begin position="41"/>
        <end position="63"/>
    </location>
</feature>
<keyword evidence="1" id="KW-0812">Transmembrane</keyword>
<keyword evidence="1" id="KW-1133">Transmembrane helix</keyword>
<gene>
    <name evidence="2" type="ORF">ABB29_03300</name>
</gene>
<protein>
    <submittedName>
        <fullName evidence="2">Uncharacterized protein</fullName>
    </submittedName>
</protein>
<dbReference type="AlphaFoldDB" id="A0A0R0CYL1"/>
<keyword evidence="3" id="KW-1185">Reference proteome</keyword>
<proteinExistence type="predicted"/>
<keyword evidence="1" id="KW-0472">Membrane</keyword>
<reference evidence="2 3" key="1">
    <citation type="submission" date="2015-05" db="EMBL/GenBank/DDBJ databases">
        <title>Genome sequencing and analysis of members of genus Stenotrophomonas.</title>
        <authorList>
            <person name="Patil P.P."/>
            <person name="Midha S."/>
            <person name="Patil P.B."/>
        </authorList>
    </citation>
    <scope>NUCLEOTIDE SEQUENCE [LARGE SCALE GENOMIC DNA]</scope>
    <source>
        <strain evidence="2 3">DSM 21858</strain>
    </source>
</reference>
<dbReference type="EMBL" id="LDJL01000004">
    <property type="protein sequence ID" value="KRG70884.1"/>
    <property type="molecule type" value="Genomic_DNA"/>
</dbReference>
<sequence>MQWTILRKFLPSFACLGLALLCTWLPADGQGAPITGAATLAAWQGWIIAACLLLAVVSAAWAWRQRRYLLHADPYLCRCGGLLAPVMQGRTSRRCRSCGRAYLLR</sequence>
<dbReference type="Proteomes" id="UP000052052">
    <property type="component" value="Unassembled WGS sequence"/>
</dbReference>
<comment type="caution">
    <text evidence="2">The sequence shown here is derived from an EMBL/GenBank/DDBJ whole genome shotgun (WGS) entry which is preliminary data.</text>
</comment>
<organism evidence="2 3">
    <name type="scientific">Pseudoxanthomonas dokdonensis</name>
    <dbReference type="NCBI Taxonomy" id="344882"/>
    <lineage>
        <taxon>Bacteria</taxon>
        <taxon>Pseudomonadati</taxon>
        <taxon>Pseudomonadota</taxon>
        <taxon>Gammaproteobacteria</taxon>
        <taxon>Lysobacterales</taxon>
        <taxon>Lysobacteraceae</taxon>
        <taxon>Pseudoxanthomonas</taxon>
    </lineage>
</organism>
<dbReference type="STRING" id="344882.ABB29_03300"/>
<evidence type="ECO:0000256" key="1">
    <source>
        <dbReference type="SAM" id="Phobius"/>
    </source>
</evidence>